<proteinExistence type="predicted"/>
<evidence type="ECO:0000313" key="3">
    <source>
        <dbReference type="Proteomes" id="UP000198867"/>
    </source>
</evidence>
<dbReference type="AlphaFoldDB" id="A0A1I5D1M3"/>
<evidence type="ECO:0000313" key="2">
    <source>
        <dbReference type="EMBL" id="SFN93026.1"/>
    </source>
</evidence>
<evidence type="ECO:0008006" key="4">
    <source>
        <dbReference type="Google" id="ProtNLM"/>
    </source>
</evidence>
<evidence type="ECO:0000256" key="1">
    <source>
        <dbReference type="SAM" id="Phobius"/>
    </source>
</evidence>
<name>A0A1I5D1M3_9MICO</name>
<dbReference type="EMBL" id="FOVM01000008">
    <property type="protein sequence ID" value="SFN93026.1"/>
    <property type="molecule type" value="Genomic_DNA"/>
</dbReference>
<keyword evidence="3" id="KW-1185">Reference proteome</keyword>
<feature type="transmembrane region" description="Helical" evidence="1">
    <location>
        <begin position="20"/>
        <end position="39"/>
    </location>
</feature>
<dbReference type="OrthoDB" id="5123990at2"/>
<keyword evidence="1" id="KW-1133">Transmembrane helix</keyword>
<keyword evidence="1" id="KW-0812">Transmembrane</keyword>
<sequence length="147" mass="15020">MKNTTQGAAADDSGLGIVEIVVSMFLLALLAMAFLPLLIQGMTASVKSATVATASQLLNQQLDLVRAVPPNCAAVQAFDDAVVPSTTDARGTAFQPVREVLACPASYPGVVNVKVMVKEGADVLAEAVTLVYVESATAPAPTPVPAP</sequence>
<protein>
    <recommendedName>
        <fullName evidence="4">Prepilin-type N-terminal cleavage/methylation domain-containing protein</fullName>
    </recommendedName>
</protein>
<dbReference type="RefSeq" id="WP_090712210.1">
    <property type="nucleotide sequence ID" value="NZ_FOVM01000008.1"/>
</dbReference>
<dbReference type="STRING" id="995034.SAMN05216219_2651"/>
<organism evidence="2 3">
    <name type="scientific">Mycetocola miduiensis</name>
    <dbReference type="NCBI Taxonomy" id="995034"/>
    <lineage>
        <taxon>Bacteria</taxon>
        <taxon>Bacillati</taxon>
        <taxon>Actinomycetota</taxon>
        <taxon>Actinomycetes</taxon>
        <taxon>Micrococcales</taxon>
        <taxon>Microbacteriaceae</taxon>
        <taxon>Mycetocola</taxon>
    </lineage>
</organism>
<dbReference type="Proteomes" id="UP000198867">
    <property type="component" value="Unassembled WGS sequence"/>
</dbReference>
<reference evidence="3" key="1">
    <citation type="submission" date="2016-10" db="EMBL/GenBank/DDBJ databases">
        <authorList>
            <person name="Varghese N."/>
            <person name="Submissions S."/>
        </authorList>
    </citation>
    <scope>NUCLEOTIDE SEQUENCE [LARGE SCALE GENOMIC DNA]</scope>
    <source>
        <strain evidence="3">CGMCC 1.11101</strain>
    </source>
</reference>
<gene>
    <name evidence="2" type="ORF">SAMN05216219_2651</name>
</gene>
<keyword evidence="1" id="KW-0472">Membrane</keyword>
<accession>A0A1I5D1M3</accession>